<accession>A0A8X6NJR8</accession>
<name>A0A8X6NJR8_NEPPI</name>
<dbReference type="Proteomes" id="UP000887013">
    <property type="component" value="Unassembled WGS sequence"/>
</dbReference>
<dbReference type="EMBL" id="BMAW01058977">
    <property type="protein sequence ID" value="GFT18905.1"/>
    <property type="molecule type" value="Genomic_DNA"/>
</dbReference>
<sequence>MDGTDTPGILNIPTAQSLLVSDLESEEAWKLATFANNYFFPEQNGGKPKRLPASRALFVPVADSDPNVSISAATHAERVSLKLGHPDLTQSNFLRFLKKLYEASHC</sequence>
<protein>
    <submittedName>
        <fullName evidence="1">Uncharacterized protein</fullName>
    </submittedName>
</protein>
<comment type="caution">
    <text evidence="1">The sequence shown here is derived from an EMBL/GenBank/DDBJ whole genome shotgun (WGS) entry which is preliminary data.</text>
</comment>
<reference evidence="1" key="1">
    <citation type="submission" date="2020-08" db="EMBL/GenBank/DDBJ databases">
        <title>Multicomponent nature underlies the extraordinary mechanical properties of spider dragline silk.</title>
        <authorList>
            <person name="Kono N."/>
            <person name="Nakamura H."/>
            <person name="Mori M."/>
            <person name="Yoshida Y."/>
            <person name="Ohtoshi R."/>
            <person name="Malay A.D."/>
            <person name="Moran D.A.P."/>
            <person name="Tomita M."/>
            <person name="Numata K."/>
            <person name="Arakawa K."/>
        </authorList>
    </citation>
    <scope>NUCLEOTIDE SEQUENCE</scope>
</reference>
<dbReference type="AlphaFoldDB" id="A0A8X6NJR8"/>
<organism evidence="1 2">
    <name type="scientific">Nephila pilipes</name>
    <name type="common">Giant wood spider</name>
    <name type="synonym">Nephila maculata</name>
    <dbReference type="NCBI Taxonomy" id="299642"/>
    <lineage>
        <taxon>Eukaryota</taxon>
        <taxon>Metazoa</taxon>
        <taxon>Ecdysozoa</taxon>
        <taxon>Arthropoda</taxon>
        <taxon>Chelicerata</taxon>
        <taxon>Arachnida</taxon>
        <taxon>Araneae</taxon>
        <taxon>Araneomorphae</taxon>
        <taxon>Entelegynae</taxon>
        <taxon>Araneoidea</taxon>
        <taxon>Nephilidae</taxon>
        <taxon>Nephila</taxon>
    </lineage>
</organism>
<gene>
    <name evidence="1" type="ORF">NPIL_581941</name>
</gene>
<keyword evidence="2" id="KW-1185">Reference proteome</keyword>
<evidence type="ECO:0000313" key="2">
    <source>
        <dbReference type="Proteomes" id="UP000887013"/>
    </source>
</evidence>
<evidence type="ECO:0000313" key="1">
    <source>
        <dbReference type="EMBL" id="GFT18905.1"/>
    </source>
</evidence>
<proteinExistence type="predicted"/>